<dbReference type="FunFam" id="3.30.730.10:FF:000001">
    <property type="entry name" value="Ethylene-responsive transcription factor 2"/>
    <property type="match status" value="1"/>
</dbReference>
<dbReference type="CDD" id="cd00018">
    <property type="entry name" value="AP2"/>
    <property type="match status" value="1"/>
</dbReference>
<dbReference type="PRINTS" id="PR00367">
    <property type="entry name" value="ETHRSPELEMNT"/>
</dbReference>
<dbReference type="InterPro" id="IPR016177">
    <property type="entry name" value="DNA-bd_dom_sf"/>
</dbReference>
<evidence type="ECO:0000256" key="7">
    <source>
        <dbReference type="ARBA" id="ARBA00023242"/>
    </source>
</evidence>
<accession>A0AAN9RYK8</accession>
<dbReference type="GO" id="GO:0006950">
    <property type="term" value="P:response to stress"/>
    <property type="evidence" value="ECO:0007669"/>
    <property type="project" value="TreeGrafter"/>
</dbReference>
<evidence type="ECO:0000256" key="1">
    <source>
        <dbReference type="ARBA" id="ARBA00004123"/>
    </source>
</evidence>
<comment type="similarity">
    <text evidence="8">Belongs to the AP2/ERF transcription factor family. ERF subfamily.</text>
</comment>
<feature type="domain" description="AP2/ERF" evidence="10">
    <location>
        <begin position="79"/>
        <end position="136"/>
    </location>
</feature>
<evidence type="ECO:0000256" key="4">
    <source>
        <dbReference type="ARBA" id="ARBA00023125"/>
    </source>
</evidence>
<name>A0AAN9RYK8_PSOTE</name>
<evidence type="ECO:0000256" key="8">
    <source>
        <dbReference type="ARBA" id="ARBA00024343"/>
    </source>
</evidence>
<dbReference type="SMART" id="SM00380">
    <property type="entry name" value="AP2"/>
    <property type="match status" value="1"/>
</dbReference>
<keyword evidence="7" id="KW-0539">Nucleus</keyword>
<gene>
    <name evidence="11" type="ORF">VNO78_31656</name>
</gene>
<dbReference type="EMBL" id="JAYMYS010000008">
    <property type="protein sequence ID" value="KAK7385793.1"/>
    <property type="molecule type" value="Genomic_DNA"/>
</dbReference>
<feature type="region of interest" description="Disordered" evidence="9">
    <location>
        <begin position="1"/>
        <end position="32"/>
    </location>
</feature>
<reference evidence="11 12" key="1">
    <citation type="submission" date="2024-01" db="EMBL/GenBank/DDBJ databases">
        <title>The genomes of 5 underutilized Papilionoideae crops provide insights into root nodulation and disease resistanc.</title>
        <authorList>
            <person name="Jiang F."/>
        </authorList>
    </citation>
    <scope>NUCLEOTIDE SEQUENCE [LARGE SCALE GENOMIC DNA]</scope>
    <source>
        <strain evidence="11">DUOXIRENSHENG_FW03</strain>
        <tissue evidence="11">Leaves</tissue>
    </source>
</reference>
<dbReference type="GO" id="GO:0005634">
    <property type="term" value="C:nucleus"/>
    <property type="evidence" value="ECO:0007669"/>
    <property type="project" value="UniProtKB-SubCell"/>
</dbReference>
<dbReference type="Pfam" id="PF00847">
    <property type="entry name" value="AP2"/>
    <property type="match status" value="1"/>
</dbReference>
<protein>
    <recommendedName>
        <fullName evidence="10">AP2/ERF domain-containing protein</fullName>
    </recommendedName>
</protein>
<dbReference type="PANTHER" id="PTHR31241">
    <property type="entry name" value="DEHYDRATION-RESPONSIVE ELEMENT-BINDING PROTEIN 2C"/>
    <property type="match status" value="1"/>
</dbReference>
<comment type="subcellular location">
    <subcellularLocation>
        <location evidence="1">Nucleus</location>
    </subcellularLocation>
</comment>
<dbReference type="AlphaFoldDB" id="A0AAN9RYK8"/>
<evidence type="ECO:0000256" key="3">
    <source>
        <dbReference type="ARBA" id="ARBA00023016"/>
    </source>
</evidence>
<evidence type="ECO:0000256" key="5">
    <source>
        <dbReference type="ARBA" id="ARBA00023159"/>
    </source>
</evidence>
<evidence type="ECO:0000313" key="11">
    <source>
        <dbReference type="EMBL" id="KAK7385793.1"/>
    </source>
</evidence>
<evidence type="ECO:0000256" key="6">
    <source>
        <dbReference type="ARBA" id="ARBA00023163"/>
    </source>
</evidence>
<organism evidence="11 12">
    <name type="scientific">Psophocarpus tetragonolobus</name>
    <name type="common">Winged bean</name>
    <name type="synonym">Dolichos tetragonolobus</name>
    <dbReference type="NCBI Taxonomy" id="3891"/>
    <lineage>
        <taxon>Eukaryota</taxon>
        <taxon>Viridiplantae</taxon>
        <taxon>Streptophyta</taxon>
        <taxon>Embryophyta</taxon>
        <taxon>Tracheophyta</taxon>
        <taxon>Spermatophyta</taxon>
        <taxon>Magnoliopsida</taxon>
        <taxon>eudicotyledons</taxon>
        <taxon>Gunneridae</taxon>
        <taxon>Pentapetalae</taxon>
        <taxon>rosids</taxon>
        <taxon>fabids</taxon>
        <taxon>Fabales</taxon>
        <taxon>Fabaceae</taxon>
        <taxon>Papilionoideae</taxon>
        <taxon>50 kb inversion clade</taxon>
        <taxon>NPAAA clade</taxon>
        <taxon>indigoferoid/millettioid clade</taxon>
        <taxon>Phaseoleae</taxon>
        <taxon>Psophocarpus</taxon>
    </lineage>
</organism>
<dbReference type="Proteomes" id="UP001386955">
    <property type="component" value="Unassembled WGS sequence"/>
</dbReference>
<dbReference type="InterPro" id="IPR001471">
    <property type="entry name" value="AP2/ERF_dom"/>
</dbReference>
<feature type="region of interest" description="Disordered" evidence="9">
    <location>
        <begin position="45"/>
        <end position="79"/>
    </location>
</feature>
<dbReference type="PROSITE" id="PS51032">
    <property type="entry name" value="AP2_ERF"/>
    <property type="match status" value="1"/>
</dbReference>
<feature type="compositionally biased region" description="Basic residues" evidence="9">
    <location>
        <begin position="54"/>
        <end position="67"/>
    </location>
</feature>
<keyword evidence="3" id="KW-0346">Stress response</keyword>
<dbReference type="SUPFAM" id="SSF54171">
    <property type="entry name" value="DNA-binding domain"/>
    <property type="match status" value="1"/>
</dbReference>
<dbReference type="GO" id="GO:0003700">
    <property type="term" value="F:DNA-binding transcription factor activity"/>
    <property type="evidence" value="ECO:0007669"/>
    <property type="project" value="InterPro"/>
</dbReference>
<keyword evidence="5" id="KW-0010">Activator</keyword>
<proteinExistence type="inferred from homology"/>
<comment type="caution">
    <text evidence="11">The sequence shown here is derived from an EMBL/GenBank/DDBJ whole genome shotgun (WGS) entry which is preliminary data.</text>
</comment>
<keyword evidence="2" id="KW-0805">Transcription regulation</keyword>
<evidence type="ECO:0000256" key="2">
    <source>
        <dbReference type="ARBA" id="ARBA00023015"/>
    </source>
</evidence>
<evidence type="ECO:0000313" key="12">
    <source>
        <dbReference type="Proteomes" id="UP001386955"/>
    </source>
</evidence>
<dbReference type="Gene3D" id="3.30.730.10">
    <property type="entry name" value="AP2/ERF domain"/>
    <property type="match status" value="1"/>
</dbReference>
<sequence length="380" mass="41913">MGVYNQVSLKPLDSSRKRKSRSRGDGSRSVAETIAKWKEYNEHLYSDKDDGRQTRKAPAKGSKKGCMKGKGGPQNSECNYRGVRQRTWGKWVGEIREPNRGSRLWLGTFSTAQEAALAYDEAARAMYGPCARLNFPHITDYASVKESLKDSSLVASSSCSSAATAASDTTTTSNQSEVCAAEDVKENSRPVNVNVKINYCHKAYESASPTSRMKQEPKDEAADHLDLDPGTGEIQDFIHEGTIDAGQAAEDVNNNRMDLSWIDGFDFNDDYLNNFSTDELFQVDELLEHIDNKLIDDSGLMQGLDSGQMNFPGDSNSQVDTPSSFIYQLQNPDAKLLGSLPHMEQTPSGVDYGLDFLKTVEPGNYNGGGEEPRFLNLDEP</sequence>
<dbReference type="InterPro" id="IPR036955">
    <property type="entry name" value="AP2/ERF_dom_sf"/>
</dbReference>
<evidence type="ECO:0000259" key="10">
    <source>
        <dbReference type="PROSITE" id="PS51032"/>
    </source>
</evidence>
<dbReference type="PANTHER" id="PTHR31241:SF62">
    <property type="entry name" value="DEHYDRATION-RESPONSIVE ELEMENT-BINDING PROTEIN 2D"/>
    <property type="match status" value="1"/>
</dbReference>
<keyword evidence="4" id="KW-0238">DNA-binding</keyword>
<keyword evidence="12" id="KW-1185">Reference proteome</keyword>
<dbReference type="GO" id="GO:0000976">
    <property type="term" value="F:transcription cis-regulatory region binding"/>
    <property type="evidence" value="ECO:0007669"/>
    <property type="project" value="TreeGrafter"/>
</dbReference>
<dbReference type="GO" id="GO:0045893">
    <property type="term" value="P:positive regulation of DNA-templated transcription"/>
    <property type="evidence" value="ECO:0007669"/>
    <property type="project" value="TreeGrafter"/>
</dbReference>
<evidence type="ECO:0000256" key="9">
    <source>
        <dbReference type="SAM" id="MobiDB-lite"/>
    </source>
</evidence>
<keyword evidence="6" id="KW-0804">Transcription</keyword>